<feature type="region of interest" description="Disordered" evidence="1">
    <location>
        <begin position="29"/>
        <end position="88"/>
    </location>
</feature>
<evidence type="ECO:0000313" key="3">
    <source>
        <dbReference type="Proteomes" id="UP000289954"/>
    </source>
</evidence>
<protein>
    <submittedName>
        <fullName evidence="2">Uncharacterized protein</fullName>
    </submittedName>
</protein>
<feature type="compositionally biased region" description="Low complexity" evidence="1">
    <location>
        <begin position="49"/>
        <end position="62"/>
    </location>
</feature>
<evidence type="ECO:0000313" key="2">
    <source>
        <dbReference type="EMBL" id="GCE75825.1"/>
    </source>
</evidence>
<evidence type="ECO:0000256" key="1">
    <source>
        <dbReference type="SAM" id="MobiDB-lite"/>
    </source>
</evidence>
<dbReference type="AlphaFoldDB" id="A0A402DNX3"/>
<keyword evidence="3" id="KW-1185">Reference proteome</keyword>
<sequence length="88" mass="8770">MNLTQLTALAAGVAGHPAAGLVAFQAASGADLSQAPERRRRTLRRARRAATTAPVEAAALPVSGLNHATRDNATTPAALTASAGAGSR</sequence>
<gene>
    <name evidence="2" type="ORF">CBZ_08810</name>
</gene>
<feature type="compositionally biased region" description="Basic residues" evidence="1">
    <location>
        <begin position="38"/>
        <end position="48"/>
    </location>
</feature>
<accession>A0A402DNX3</accession>
<dbReference type="RefSeq" id="WP_130780428.1">
    <property type="nucleotide sequence ID" value="NZ_BIMR01000050.1"/>
</dbReference>
<dbReference type="Proteomes" id="UP000289954">
    <property type="component" value="Unassembled WGS sequence"/>
</dbReference>
<reference evidence="2 3" key="1">
    <citation type="submission" date="2019-01" db="EMBL/GenBank/DDBJ databases">
        <title>Draft genome sequence of Cellulomonas takizawaensis strain TKZ-21.</title>
        <authorList>
            <person name="Yamamura H."/>
            <person name="Hayashi T."/>
            <person name="Hamada M."/>
            <person name="Serisawa Y."/>
            <person name="Matsuyama K."/>
            <person name="Nakagawa Y."/>
            <person name="Otoguro M."/>
            <person name="Yanagida F."/>
            <person name="Hayakawa M."/>
        </authorList>
    </citation>
    <scope>NUCLEOTIDE SEQUENCE [LARGE SCALE GENOMIC DNA]</scope>
    <source>
        <strain evidence="2 3">NBRC12680</strain>
    </source>
</reference>
<proteinExistence type="predicted"/>
<name>A0A402DNX3_9CELL</name>
<dbReference type="EMBL" id="BIMR01000050">
    <property type="protein sequence ID" value="GCE75825.1"/>
    <property type="molecule type" value="Genomic_DNA"/>
</dbReference>
<comment type="caution">
    <text evidence="2">The sequence shown here is derived from an EMBL/GenBank/DDBJ whole genome shotgun (WGS) entry which is preliminary data.</text>
</comment>
<organism evidence="2 3">
    <name type="scientific">Cellulomonas biazotea</name>
    <dbReference type="NCBI Taxonomy" id="1709"/>
    <lineage>
        <taxon>Bacteria</taxon>
        <taxon>Bacillati</taxon>
        <taxon>Actinomycetota</taxon>
        <taxon>Actinomycetes</taxon>
        <taxon>Micrococcales</taxon>
        <taxon>Cellulomonadaceae</taxon>
        <taxon>Cellulomonas</taxon>
    </lineage>
</organism>